<sequence length="304" mass="33816">MNGLRVAPGIRFLAGTRLFQRWGSHTAVSESKGMAENVVCRMGLLDGVPDSYGGLTVEVKESMDPSVFSPMLEASIKGWKQQGKKGVWIKLPIEQSNLVHSVVQQGFRYHHAESNYVMLVRWLADGTPDSLPANASHRVGIGAFVLNDKNEVLVVQENSGKFKGTDVWKLPTGVVNEGEDIWKAAAREVKEETGIETEFIEVLTFRQSHRSFHTKSDLMFVCLLRPSSTNIDKDDGEIAAAKWMSVEEYIGQPFVRENKQFYYIAKICAKKAAEGDAYPGLGLLAATSRTKTNYIYCHNPESLL</sequence>
<keyword evidence="2" id="KW-1185">Reference proteome</keyword>
<comment type="caution">
    <text evidence="1">The sequence shown here is derived from an EMBL/GenBank/DDBJ whole genome shotgun (WGS) entry which is preliminary data.</text>
</comment>
<organism evidence="1 2">
    <name type="scientific">Melastoma candidum</name>
    <dbReference type="NCBI Taxonomy" id="119954"/>
    <lineage>
        <taxon>Eukaryota</taxon>
        <taxon>Viridiplantae</taxon>
        <taxon>Streptophyta</taxon>
        <taxon>Embryophyta</taxon>
        <taxon>Tracheophyta</taxon>
        <taxon>Spermatophyta</taxon>
        <taxon>Magnoliopsida</taxon>
        <taxon>eudicotyledons</taxon>
        <taxon>Gunneridae</taxon>
        <taxon>Pentapetalae</taxon>
        <taxon>rosids</taxon>
        <taxon>malvids</taxon>
        <taxon>Myrtales</taxon>
        <taxon>Melastomataceae</taxon>
        <taxon>Melastomatoideae</taxon>
        <taxon>Melastomateae</taxon>
        <taxon>Melastoma</taxon>
    </lineage>
</organism>
<proteinExistence type="predicted"/>
<protein>
    <submittedName>
        <fullName evidence="1">Uncharacterized protein</fullName>
    </submittedName>
</protein>
<gene>
    <name evidence="1" type="ORF">MLD38_028182</name>
</gene>
<name>A0ACB9N0T6_9MYRT</name>
<reference evidence="2" key="1">
    <citation type="journal article" date="2023" name="Front. Plant Sci.">
        <title>Chromosomal-level genome assembly of Melastoma candidum provides insights into trichome evolution.</title>
        <authorList>
            <person name="Zhong Y."/>
            <person name="Wu W."/>
            <person name="Sun C."/>
            <person name="Zou P."/>
            <person name="Liu Y."/>
            <person name="Dai S."/>
            <person name="Zhou R."/>
        </authorList>
    </citation>
    <scope>NUCLEOTIDE SEQUENCE [LARGE SCALE GENOMIC DNA]</scope>
</reference>
<dbReference type="Proteomes" id="UP001057402">
    <property type="component" value="Chromosome 8"/>
</dbReference>
<evidence type="ECO:0000313" key="1">
    <source>
        <dbReference type="EMBL" id="KAI4329841.1"/>
    </source>
</evidence>
<dbReference type="EMBL" id="CM042887">
    <property type="protein sequence ID" value="KAI4329841.1"/>
    <property type="molecule type" value="Genomic_DNA"/>
</dbReference>
<accession>A0ACB9N0T6</accession>
<evidence type="ECO:0000313" key="2">
    <source>
        <dbReference type="Proteomes" id="UP001057402"/>
    </source>
</evidence>